<keyword evidence="2" id="KW-1185">Reference proteome</keyword>
<dbReference type="EMBL" id="ASPP01028510">
    <property type="protein sequence ID" value="ETO05123.1"/>
    <property type="molecule type" value="Genomic_DNA"/>
</dbReference>
<reference evidence="1 2" key="1">
    <citation type="journal article" date="2013" name="Curr. Biol.">
        <title>The Genome of the Foraminiferan Reticulomyxa filosa.</title>
        <authorList>
            <person name="Glockner G."/>
            <person name="Hulsmann N."/>
            <person name="Schleicher M."/>
            <person name="Noegel A.A."/>
            <person name="Eichinger L."/>
            <person name="Gallinger C."/>
            <person name="Pawlowski J."/>
            <person name="Sierra R."/>
            <person name="Euteneuer U."/>
            <person name="Pillet L."/>
            <person name="Moustafa A."/>
            <person name="Platzer M."/>
            <person name="Groth M."/>
            <person name="Szafranski K."/>
            <person name="Schliwa M."/>
        </authorList>
    </citation>
    <scope>NUCLEOTIDE SEQUENCE [LARGE SCALE GENOMIC DNA]</scope>
</reference>
<name>X6LT64_RETFI</name>
<evidence type="ECO:0000313" key="2">
    <source>
        <dbReference type="Proteomes" id="UP000023152"/>
    </source>
</evidence>
<comment type="caution">
    <text evidence="1">The sequence shown here is derived from an EMBL/GenBank/DDBJ whole genome shotgun (WGS) entry which is preliminary data.</text>
</comment>
<proteinExistence type="predicted"/>
<evidence type="ECO:0000313" key="1">
    <source>
        <dbReference type="EMBL" id="ETO05123.1"/>
    </source>
</evidence>
<organism evidence="1 2">
    <name type="scientific">Reticulomyxa filosa</name>
    <dbReference type="NCBI Taxonomy" id="46433"/>
    <lineage>
        <taxon>Eukaryota</taxon>
        <taxon>Sar</taxon>
        <taxon>Rhizaria</taxon>
        <taxon>Retaria</taxon>
        <taxon>Foraminifera</taxon>
        <taxon>Monothalamids</taxon>
        <taxon>Reticulomyxidae</taxon>
        <taxon>Reticulomyxa</taxon>
    </lineage>
</organism>
<sequence>MIVDKHHDKFAEQMLMVLTLDFECNLGKEWHADLLKVEDYNKASDFEKAVESFFNPKSNKNRLLLQYRYEPQNQTQFIQIKHILQKAHHKHLKSENKELKKTVVCIIHIGKGVVDGSFPLIFSRKWKYVYIDYLSCTESINLKTLLTQRVTDVIKNEPTPNICNNIRRALGHLRFPACVDVYKELERVSLLFKDNVFEELQAVIKQRLLSVLSIGLINEPIAHIILQCAKRSKNDENQLCEGSFFEHYKHTTDKLVTMGLINILLACYENCYFQTCFNGFERQMTELDHIFVSCAKSFSLLQIEEIKQVTSRLAEDTIELHVVPIKYIAQFPFSHLLHRWCQKQLVDEIVNNPRVMALDETIKIEDVKVEEIKTDEIKTEEMNIEETKVEDQKTSEQHQFITTQSGKRIKIVQSGKLLATRLVEFFSLNNCSEDTCQRYVMDVIVEIFSVASNLVPSLKDIILCIACTVCGSISLANCETVLYFYGDVIMKYVTIFSLIKGTDINQLEISVEQTLPSFDLLVQITNNLCQHFFNINIGINFLKQFFGITFSASIAYKKKK</sequence>
<gene>
    <name evidence="1" type="ORF">RFI_32272</name>
</gene>
<protein>
    <submittedName>
        <fullName evidence="1">Uncharacterized protein</fullName>
    </submittedName>
</protein>
<dbReference type="Proteomes" id="UP000023152">
    <property type="component" value="Unassembled WGS sequence"/>
</dbReference>
<accession>X6LT64</accession>
<dbReference type="AlphaFoldDB" id="X6LT64"/>